<reference evidence="8 9" key="1">
    <citation type="submission" date="2020-10" db="EMBL/GenBank/DDBJ databases">
        <title>Ca. Dormibacterota MAGs.</title>
        <authorList>
            <person name="Montgomery K."/>
        </authorList>
    </citation>
    <scope>NUCLEOTIDE SEQUENCE [LARGE SCALE GENOMIC DNA]</scope>
    <source>
        <strain evidence="8">Mitchell_Peninsula_5</strain>
    </source>
</reference>
<dbReference type="InterPro" id="IPR036388">
    <property type="entry name" value="WH-like_DNA-bd_sf"/>
</dbReference>
<evidence type="ECO:0000256" key="4">
    <source>
        <dbReference type="ARBA" id="ARBA00023125"/>
    </source>
</evidence>
<dbReference type="GO" id="GO:0016987">
    <property type="term" value="F:sigma factor activity"/>
    <property type="evidence" value="ECO:0007669"/>
    <property type="project" value="UniProtKB-KW"/>
</dbReference>
<dbReference type="InterPro" id="IPR013249">
    <property type="entry name" value="RNA_pol_sigma70_r4_t2"/>
</dbReference>
<evidence type="ECO:0000256" key="1">
    <source>
        <dbReference type="ARBA" id="ARBA00010641"/>
    </source>
</evidence>
<dbReference type="EMBL" id="JAEKNN010000017">
    <property type="protein sequence ID" value="MBJ7608514.1"/>
    <property type="molecule type" value="Genomic_DNA"/>
</dbReference>
<accession>A0A934NIV3</accession>
<keyword evidence="2" id="KW-0805">Transcription regulation</keyword>
<evidence type="ECO:0000256" key="3">
    <source>
        <dbReference type="ARBA" id="ARBA00023082"/>
    </source>
</evidence>
<dbReference type="PANTHER" id="PTHR43133">
    <property type="entry name" value="RNA POLYMERASE ECF-TYPE SIGMA FACTO"/>
    <property type="match status" value="1"/>
</dbReference>
<dbReference type="Pfam" id="PF08281">
    <property type="entry name" value="Sigma70_r4_2"/>
    <property type="match status" value="1"/>
</dbReference>
<name>A0A934NIV3_9BACT</name>
<dbReference type="InterPro" id="IPR013325">
    <property type="entry name" value="RNA_pol_sigma_r2"/>
</dbReference>
<dbReference type="Gene3D" id="1.10.1740.10">
    <property type="match status" value="1"/>
</dbReference>
<dbReference type="GO" id="GO:0006352">
    <property type="term" value="P:DNA-templated transcription initiation"/>
    <property type="evidence" value="ECO:0007669"/>
    <property type="project" value="InterPro"/>
</dbReference>
<dbReference type="Gene3D" id="1.10.10.1320">
    <property type="entry name" value="Anti-sigma factor, zinc-finger domain"/>
    <property type="match status" value="1"/>
</dbReference>
<organism evidence="8 9">
    <name type="scientific">Candidatus Amunia macphersoniae</name>
    <dbReference type="NCBI Taxonomy" id="3127014"/>
    <lineage>
        <taxon>Bacteria</taxon>
        <taxon>Bacillati</taxon>
        <taxon>Candidatus Dormiibacterota</taxon>
        <taxon>Candidatus Dormibacteria</taxon>
        <taxon>Candidatus Aeolococcales</taxon>
        <taxon>Candidatus Aeolococcaceae</taxon>
        <taxon>Candidatus Amunia</taxon>
    </lineage>
</organism>
<keyword evidence="4" id="KW-0238">DNA-binding</keyword>
<evidence type="ECO:0000313" key="9">
    <source>
        <dbReference type="Proteomes" id="UP000614410"/>
    </source>
</evidence>
<gene>
    <name evidence="8" type="ORF">JF887_03655</name>
</gene>
<evidence type="ECO:0000256" key="5">
    <source>
        <dbReference type="ARBA" id="ARBA00023163"/>
    </source>
</evidence>
<dbReference type="InterPro" id="IPR014284">
    <property type="entry name" value="RNA_pol_sigma-70_dom"/>
</dbReference>
<feature type="domain" description="RNA polymerase sigma-70 region 2" evidence="6">
    <location>
        <begin position="24"/>
        <end position="92"/>
    </location>
</feature>
<dbReference type="InterPro" id="IPR007627">
    <property type="entry name" value="RNA_pol_sigma70_r2"/>
</dbReference>
<feature type="domain" description="RNA polymerase sigma factor 70 region 4 type 2" evidence="7">
    <location>
        <begin position="131"/>
        <end position="181"/>
    </location>
</feature>
<keyword evidence="5" id="KW-0804">Transcription</keyword>
<dbReference type="AlphaFoldDB" id="A0A934NIV3"/>
<dbReference type="InterPro" id="IPR013324">
    <property type="entry name" value="RNA_pol_sigma_r3/r4-like"/>
</dbReference>
<dbReference type="Gene3D" id="1.10.10.10">
    <property type="entry name" value="Winged helix-like DNA-binding domain superfamily/Winged helix DNA-binding domain"/>
    <property type="match status" value="1"/>
</dbReference>
<evidence type="ECO:0000259" key="6">
    <source>
        <dbReference type="Pfam" id="PF04542"/>
    </source>
</evidence>
<dbReference type="GO" id="GO:0003677">
    <property type="term" value="F:DNA binding"/>
    <property type="evidence" value="ECO:0007669"/>
    <property type="project" value="UniProtKB-KW"/>
</dbReference>
<dbReference type="InterPro" id="IPR039425">
    <property type="entry name" value="RNA_pol_sigma-70-like"/>
</dbReference>
<dbReference type="InterPro" id="IPR041916">
    <property type="entry name" value="Anti_sigma_zinc_sf"/>
</dbReference>
<proteinExistence type="inferred from homology"/>
<dbReference type="SUPFAM" id="SSF88659">
    <property type="entry name" value="Sigma3 and sigma4 domains of RNA polymerase sigma factors"/>
    <property type="match status" value="1"/>
</dbReference>
<protein>
    <submittedName>
        <fullName evidence="8">Sigma-70 family RNA polymerase sigma factor</fullName>
    </submittedName>
</protein>
<dbReference type="CDD" id="cd06171">
    <property type="entry name" value="Sigma70_r4"/>
    <property type="match status" value="1"/>
</dbReference>
<evidence type="ECO:0000256" key="2">
    <source>
        <dbReference type="ARBA" id="ARBA00023015"/>
    </source>
</evidence>
<comment type="caution">
    <text evidence="8">The sequence shown here is derived from an EMBL/GenBank/DDBJ whole genome shotgun (WGS) entry which is preliminary data.</text>
</comment>
<dbReference type="SUPFAM" id="SSF88946">
    <property type="entry name" value="Sigma2 domain of RNA polymerase sigma factors"/>
    <property type="match status" value="1"/>
</dbReference>
<keyword evidence="3" id="KW-0731">Sigma factor</keyword>
<comment type="similarity">
    <text evidence="1">Belongs to the sigma-70 factor family. ECF subfamily.</text>
</comment>
<dbReference type="Pfam" id="PF04542">
    <property type="entry name" value="Sigma70_r2"/>
    <property type="match status" value="1"/>
</dbReference>
<dbReference type="PANTHER" id="PTHR43133:SF8">
    <property type="entry name" value="RNA POLYMERASE SIGMA FACTOR HI_1459-RELATED"/>
    <property type="match status" value="1"/>
</dbReference>
<evidence type="ECO:0000313" key="8">
    <source>
        <dbReference type="EMBL" id="MBJ7608514.1"/>
    </source>
</evidence>
<evidence type="ECO:0000259" key="7">
    <source>
        <dbReference type="Pfam" id="PF08281"/>
    </source>
</evidence>
<dbReference type="Proteomes" id="UP000614410">
    <property type="component" value="Unassembled WGS sequence"/>
</dbReference>
<sequence length="250" mass="28530">MPPPDDLVLITSYLAGDVGAFDTLFQRYHARVRAVCLRFVGDEALAEDLVQETFYNVIRALARVDQSFNFGAWVHRIAVNICQDELRRRNRRALHLDQGGGDPEEAMLKIADRDRAGHPEEALEMTTLRQLVWDVAKKLPERQRMVLTLRELQGMSYSSIAHVMGITDAAVETLLHRARKRFKQEYLRMESPPEEQTRCAELAFMMTRSRLSPEERRAALDHLETCPLCREAYHESAAVGAPTRQMVAPA</sequence>
<dbReference type="NCBIfam" id="TIGR02937">
    <property type="entry name" value="sigma70-ECF"/>
    <property type="match status" value="1"/>
</dbReference>